<dbReference type="GO" id="GO:0009279">
    <property type="term" value="C:cell outer membrane"/>
    <property type="evidence" value="ECO:0007669"/>
    <property type="project" value="UniProtKB-SubCell"/>
</dbReference>
<feature type="domain" description="Outer membrane protein beta-barrel" evidence="5">
    <location>
        <begin position="460"/>
        <end position="919"/>
    </location>
</feature>
<dbReference type="SUPFAM" id="SSF56935">
    <property type="entry name" value="Porins"/>
    <property type="match status" value="1"/>
</dbReference>
<keyword evidence="7" id="KW-1185">Reference proteome</keyword>
<dbReference type="SUPFAM" id="SSF49452">
    <property type="entry name" value="Starch-binding domain-like"/>
    <property type="match status" value="1"/>
</dbReference>
<keyword evidence="6" id="KW-0675">Receptor</keyword>
<evidence type="ECO:0000313" key="6">
    <source>
        <dbReference type="EMBL" id="SDN89641.1"/>
    </source>
</evidence>
<dbReference type="Pfam" id="PF14905">
    <property type="entry name" value="OMP_b-brl_3"/>
    <property type="match status" value="1"/>
</dbReference>
<dbReference type="InterPro" id="IPR036942">
    <property type="entry name" value="Beta-barrel_TonB_sf"/>
</dbReference>
<dbReference type="GO" id="GO:0030246">
    <property type="term" value="F:carbohydrate binding"/>
    <property type="evidence" value="ECO:0007669"/>
    <property type="project" value="InterPro"/>
</dbReference>
<dbReference type="OrthoDB" id="1086219at2"/>
<keyword evidence="3" id="KW-0998">Cell outer membrane</keyword>
<dbReference type="Gene3D" id="2.40.170.20">
    <property type="entry name" value="TonB-dependent receptor, beta-barrel domain"/>
    <property type="match status" value="1"/>
</dbReference>
<feature type="chain" id="PRO_5010165291" evidence="4">
    <location>
        <begin position="21"/>
        <end position="931"/>
    </location>
</feature>
<comment type="subcellular location">
    <subcellularLocation>
        <location evidence="1">Cell outer membrane</location>
    </subcellularLocation>
</comment>
<proteinExistence type="predicted"/>
<accession>A0A1H0F4W7</accession>
<evidence type="ECO:0000313" key="7">
    <source>
        <dbReference type="Proteomes" id="UP000183200"/>
    </source>
</evidence>
<dbReference type="InterPro" id="IPR013784">
    <property type="entry name" value="Carb-bd-like_fold"/>
</dbReference>
<dbReference type="STRING" id="430522.BFS30_10960"/>
<dbReference type="InterPro" id="IPR041700">
    <property type="entry name" value="OMP_b-brl_3"/>
</dbReference>
<organism evidence="6 7">
    <name type="scientific">Pedobacter steynii</name>
    <dbReference type="NCBI Taxonomy" id="430522"/>
    <lineage>
        <taxon>Bacteria</taxon>
        <taxon>Pseudomonadati</taxon>
        <taxon>Bacteroidota</taxon>
        <taxon>Sphingobacteriia</taxon>
        <taxon>Sphingobacteriales</taxon>
        <taxon>Sphingobacteriaceae</taxon>
        <taxon>Pedobacter</taxon>
    </lineage>
</organism>
<dbReference type="EMBL" id="FNGY01000010">
    <property type="protein sequence ID" value="SDN89641.1"/>
    <property type="molecule type" value="Genomic_DNA"/>
</dbReference>
<evidence type="ECO:0000259" key="5">
    <source>
        <dbReference type="Pfam" id="PF14905"/>
    </source>
</evidence>
<reference evidence="7" key="1">
    <citation type="submission" date="2016-10" db="EMBL/GenBank/DDBJ databases">
        <authorList>
            <person name="Varghese N."/>
            <person name="Submissions S."/>
        </authorList>
    </citation>
    <scope>NUCLEOTIDE SEQUENCE [LARGE SCALE GENOMIC DNA]</scope>
    <source>
        <strain evidence="7">DSM 19110</strain>
    </source>
</reference>
<gene>
    <name evidence="6" type="ORF">SAMN05421820_11070</name>
</gene>
<protein>
    <submittedName>
        <fullName evidence="6">Outer membrane receptor proteins, mostly Fe transport</fullName>
    </submittedName>
</protein>
<keyword evidence="2" id="KW-0472">Membrane</keyword>
<keyword evidence="4" id="KW-0732">Signal</keyword>
<sequence>MKHKILVLILLFISSVSAFAQDQYEIKGLVTDTAASYKMVNSTITLLKAKDSTLVKFTRATADGSFSLSNLSPGKFILLLSYPGYADFVEDFQLDSTKKTRDFGQMNMTLKATILKGVIIKGNIAAIKIKGDTTEFNAAAYKIQPNSKVEDLLKQLPGITVDKNGKITAQGQAVNKVLVDGEEFFGDDPTLVTKNLRGDMVDKVQLYDKKSDQATFTGIDDGQKTKTINIQLKEDKKNGYFGKVDAGAGTEKFYQGQGMFNAFKGKKKFSAYGTFGNTGKTGLGWEDNDKYAGSQMEVSEDGGMMFYSGGGDDGLDSFDGRYNGRGIPLTKSGGVHFDNKWNKDKETINTNYKIGSIDVDGTNTNLTQNNIPGEAYNTTVKGKFSNRMFRQKLDGTYSINLDSNSTLKVSIDGTLKDSNKADESDAISIRDDQTRLNTSYNKSSTDGNQRALNASAFYTQKLKKKGRTFSLRLSQALNENKSTGFLFSDNQFFDEKGNPSTQETVDQYKTNNSTSSAFNSNLTYTEPLSKALSLILNYGLGINKGVSDRKSFNKAGDGSYSVLDAEFSNGFELNQLSNQGGVMFNLKKDKSVVTFGTKISDVKFEQFNKYTNNTYKRNFTNWNPQLSYRYNFSQMTSFRINYNGNTRQPGIDQLQPLKVNTDPLNIVEGNPELRPSFNNGINIGYNSYKVMSGQSIYIGANYGFNSNPITNSIITDATGKSTSQSINLPGKTPVNYGLYFYLGRKIKLFDMNIGLNGNTSGSTNYSLVNKELNTTKSNSYSGQLSLSKYKEKGYSLSVSAGPTYNTSEASLQKQRSNNGWGTKAEANFYINLPGKIEIGTDGDYEYRAKTQTFNQDFERFIWNASISKKFFKEENLKLTASANDLLNQNVGFDRSSNNNRITQSSYTTIKRYFMLSLIWDFNKMGGSAPKP</sequence>
<evidence type="ECO:0000256" key="1">
    <source>
        <dbReference type="ARBA" id="ARBA00004442"/>
    </source>
</evidence>
<evidence type="ECO:0000256" key="4">
    <source>
        <dbReference type="SAM" id="SignalP"/>
    </source>
</evidence>
<dbReference type="AlphaFoldDB" id="A0A1H0F4W7"/>
<feature type="signal peptide" evidence="4">
    <location>
        <begin position="1"/>
        <end position="20"/>
    </location>
</feature>
<name>A0A1H0F4W7_9SPHI</name>
<evidence type="ECO:0000256" key="2">
    <source>
        <dbReference type="ARBA" id="ARBA00023136"/>
    </source>
</evidence>
<evidence type="ECO:0000256" key="3">
    <source>
        <dbReference type="ARBA" id="ARBA00023237"/>
    </source>
</evidence>
<dbReference type="Proteomes" id="UP000183200">
    <property type="component" value="Unassembled WGS sequence"/>
</dbReference>